<evidence type="ECO:0000256" key="2">
    <source>
        <dbReference type="ARBA" id="ARBA00010992"/>
    </source>
</evidence>
<dbReference type="PANTHER" id="PTHR48022:SF2">
    <property type="entry name" value="PLASTIDIC GLUCOSE TRANSPORTER 4"/>
    <property type="match status" value="1"/>
</dbReference>
<evidence type="ECO:0000256" key="4">
    <source>
        <dbReference type="ARBA" id="ARBA00022692"/>
    </source>
</evidence>
<keyword evidence="6 8" id="KW-0472">Membrane</keyword>
<dbReference type="Proteomes" id="UP001283341">
    <property type="component" value="Unassembled WGS sequence"/>
</dbReference>
<evidence type="ECO:0000256" key="7">
    <source>
        <dbReference type="RuleBase" id="RU003346"/>
    </source>
</evidence>
<dbReference type="PROSITE" id="PS00217">
    <property type="entry name" value="SUGAR_TRANSPORT_2"/>
    <property type="match status" value="1"/>
</dbReference>
<keyword evidence="3 7" id="KW-0813">Transport</keyword>
<feature type="transmembrane region" description="Helical" evidence="8">
    <location>
        <begin position="83"/>
        <end position="108"/>
    </location>
</feature>
<comment type="similarity">
    <text evidence="2 7">Belongs to the major facilitator superfamily. Sugar transporter (TC 2.A.1.1) family.</text>
</comment>
<dbReference type="FunFam" id="1.20.1250.20:FF:000134">
    <property type="entry name" value="MFS sugar transporter protein"/>
    <property type="match status" value="1"/>
</dbReference>
<dbReference type="Pfam" id="PF00083">
    <property type="entry name" value="Sugar_tr"/>
    <property type="match status" value="1"/>
</dbReference>
<dbReference type="InterPro" id="IPR036259">
    <property type="entry name" value="MFS_trans_sf"/>
</dbReference>
<feature type="transmembrane region" description="Helical" evidence="8">
    <location>
        <begin position="379"/>
        <end position="398"/>
    </location>
</feature>
<feature type="transmembrane region" description="Helical" evidence="8">
    <location>
        <begin position="315"/>
        <end position="336"/>
    </location>
</feature>
<evidence type="ECO:0000256" key="3">
    <source>
        <dbReference type="ARBA" id="ARBA00022448"/>
    </source>
</evidence>
<dbReference type="NCBIfam" id="TIGR00879">
    <property type="entry name" value="SP"/>
    <property type="match status" value="1"/>
</dbReference>
<evidence type="ECO:0000256" key="5">
    <source>
        <dbReference type="ARBA" id="ARBA00022989"/>
    </source>
</evidence>
<name>A0AAE0I3W4_9PEZI</name>
<keyword evidence="5 8" id="KW-1133">Transmembrane helix</keyword>
<feature type="transmembrane region" description="Helical" evidence="8">
    <location>
        <begin position="419"/>
        <end position="439"/>
    </location>
</feature>
<evidence type="ECO:0000256" key="6">
    <source>
        <dbReference type="ARBA" id="ARBA00023136"/>
    </source>
</evidence>
<dbReference type="InterPro" id="IPR020846">
    <property type="entry name" value="MFS_dom"/>
</dbReference>
<evidence type="ECO:0000313" key="11">
    <source>
        <dbReference type="Proteomes" id="UP001283341"/>
    </source>
</evidence>
<dbReference type="InterPro" id="IPR005828">
    <property type="entry name" value="MFS_sugar_transport-like"/>
</dbReference>
<evidence type="ECO:0000256" key="8">
    <source>
        <dbReference type="SAM" id="Phobius"/>
    </source>
</evidence>
<feature type="transmembrane region" description="Helical" evidence="8">
    <location>
        <begin position="175"/>
        <end position="193"/>
    </location>
</feature>
<keyword evidence="11" id="KW-1185">Reference proteome</keyword>
<dbReference type="GO" id="GO:0016020">
    <property type="term" value="C:membrane"/>
    <property type="evidence" value="ECO:0007669"/>
    <property type="project" value="UniProtKB-SubCell"/>
</dbReference>
<dbReference type="PANTHER" id="PTHR48022">
    <property type="entry name" value="PLASTIDIC GLUCOSE TRANSPORTER 4"/>
    <property type="match status" value="1"/>
</dbReference>
<feature type="transmembrane region" description="Helical" evidence="8">
    <location>
        <begin position="51"/>
        <end position="71"/>
    </location>
</feature>
<feature type="transmembrane region" description="Helical" evidence="8">
    <location>
        <begin position="12"/>
        <end position="31"/>
    </location>
</feature>
<feature type="transmembrane region" description="Helical" evidence="8">
    <location>
        <begin position="279"/>
        <end position="303"/>
    </location>
</feature>
<dbReference type="PROSITE" id="PS50850">
    <property type="entry name" value="MFS"/>
    <property type="match status" value="1"/>
</dbReference>
<proteinExistence type="inferred from homology"/>
<dbReference type="AlphaFoldDB" id="A0AAE0I3W4"/>
<gene>
    <name evidence="10" type="ORF">B0H66DRAFT_225934</name>
</gene>
<reference evidence="10" key="2">
    <citation type="submission" date="2023-06" db="EMBL/GenBank/DDBJ databases">
        <authorList>
            <consortium name="Lawrence Berkeley National Laboratory"/>
            <person name="Haridas S."/>
            <person name="Hensen N."/>
            <person name="Bonometti L."/>
            <person name="Westerberg I."/>
            <person name="Brannstrom I.O."/>
            <person name="Guillou S."/>
            <person name="Cros-Aarteil S."/>
            <person name="Calhoun S."/>
            <person name="Kuo A."/>
            <person name="Mondo S."/>
            <person name="Pangilinan J."/>
            <person name="Riley R."/>
            <person name="Labutti K."/>
            <person name="Andreopoulos B."/>
            <person name="Lipzen A."/>
            <person name="Chen C."/>
            <person name="Yanf M."/>
            <person name="Daum C."/>
            <person name="Ng V."/>
            <person name="Clum A."/>
            <person name="Steindorff A."/>
            <person name="Ohm R."/>
            <person name="Martin F."/>
            <person name="Silar P."/>
            <person name="Natvig D."/>
            <person name="Lalanne C."/>
            <person name="Gautier V."/>
            <person name="Ament-Velasquez S.L."/>
            <person name="Kruys A."/>
            <person name="Hutchinson M.I."/>
            <person name="Powell A.J."/>
            <person name="Barry K."/>
            <person name="Miller A.N."/>
            <person name="Grigoriev I.V."/>
            <person name="Debuchy R."/>
            <person name="Gladieux P."/>
            <person name="Thoren M.H."/>
            <person name="Johannesson H."/>
        </authorList>
    </citation>
    <scope>NUCLEOTIDE SEQUENCE</scope>
    <source>
        <strain evidence="10">CBS 118394</strain>
    </source>
</reference>
<feature type="transmembrane region" description="Helical" evidence="8">
    <location>
        <begin position="348"/>
        <end position="373"/>
    </location>
</feature>
<accession>A0AAE0I3W4</accession>
<dbReference type="InterPro" id="IPR050360">
    <property type="entry name" value="MFS_Sugar_Transporters"/>
</dbReference>
<dbReference type="EMBL" id="JAUEDM010000004">
    <property type="protein sequence ID" value="KAK3318128.1"/>
    <property type="molecule type" value="Genomic_DNA"/>
</dbReference>
<organism evidence="10 11">
    <name type="scientific">Apodospora peruviana</name>
    <dbReference type="NCBI Taxonomy" id="516989"/>
    <lineage>
        <taxon>Eukaryota</taxon>
        <taxon>Fungi</taxon>
        <taxon>Dikarya</taxon>
        <taxon>Ascomycota</taxon>
        <taxon>Pezizomycotina</taxon>
        <taxon>Sordariomycetes</taxon>
        <taxon>Sordariomycetidae</taxon>
        <taxon>Sordariales</taxon>
        <taxon>Lasiosphaeriaceae</taxon>
        <taxon>Apodospora</taxon>
    </lineage>
</organism>
<comment type="caution">
    <text evidence="10">The sequence shown here is derived from an EMBL/GenBank/DDBJ whole genome shotgun (WGS) entry which is preliminary data.</text>
</comment>
<keyword evidence="4 8" id="KW-0812">Transmembrane</keyword>
<evidence type="ECO:0000313" key="10">
    <source>
        <dbReference type="EMBL" id="KAK3318128.1"/>
    </source>
</evidence>
<dbReference type="InterPro" id="IPR003663">
    <property type="entry name" value="Sugar/inositol_transpt"/>
</dbReference>
<dbReference type="InterPro" id="IPR005829">
    <property type="entry name" value="Sugar_transporter_CS"/>
</dbReference>
<reference evidence="10" key="1">
    <citation type="journal article" date="2023" name="Mol. Phylogenet. Evol.">
        <title>Genome-scale phylogeny and comparative genomics of the fungal order Sordariales.</title>
        <authorList>
            <person name="Hensen N."/>
            <person name="Bonometti L."/>
            <person name="Westerberg I."/>
            <person name="Brannstrom I.O."/>
            <person name="Guillou S."/>
            <person name="Cros-Aarteil S."/>
            <person name="Calhoun S."/>
            <person name="Haridas S."/>
            <person name="Kuo A."/>
            <person name="Mondo S."/>
            <person name="Pangilinan J."/>
            <person name="Riley R."/>
            <person name="LaButti K."/>
            <person name="Andreopoulos B."/>
            <person name="Lipzen A."/>
            <person name="Chen C."/>
            <person name="Yan M."/>
            <person name="Daum C."/>
            <person name="Ng V."/>
            <person name="Clum A."/>
            <person name="Steindorff A."/>
            <person name="Ohm R.A."/>
            <person name="Martin F."/>
            <person name="Silar P."/>
            <person name="Natvig D.O."/>
            <person name="Lalanne C."/>
            <person name="Gautier V."/>
            <person name="Ament-Velasquez S.L."/>
            <person name="Kruys A."/>
            <person name="Hutchinson M.I."/>
            <person name="Powell A.J."/>
            <person name="Barry K."/>
            <person name="Miller A.N."/>
            <person name="Grigoriev I.V."/>
            <person name="Debuchy R."/>
            <person name="Gladieux P."/>
            <person name="Hiltunen Thoren M."/>
            <person name="Johannesson H."/>
        </authorList>
    </citation>
    <scope>NUCLEOTIDE SEQUENCE</scope>
    <source>
        <strain evidence="10">CBS 118394</strain>
    </source>
</reference>
<feature type="transmembrane region" description="Helical" evidence="8">
    <location>
        <begin position="143"/>
        <end position="163"/>
    </location>
</feature>
<dbReference type="PRINTS" id="PR00171">
    <property type="entry name" value="SUGRTRNSPORT"/>
</dbReference>
<dbReference type="SUPFAM" id="SSF103473">
    <property type="entry name" value="MFS general substrate transporter"/>
    <property type="match status" value="1"/>
</dbReference>
<dbReference type="GO" id="GO:0005351">
    <property type="term" value="F:carbohydrate:proton symporter activity"/>
    <property type="evidence" value="ECO:0007669"/>
    <property type="project" value="TreeGrafter"/>
</dbReference>
<evidence type="ECO:0000256" key="1">
    <source>
        <dbReference type="ARBA" id="ARBA00004141"/>
    </source>
</evidence>
<feature type="transmembrane region" description="Helical" evidence="8">
    <location>
        <begin position="445"/>
        <end position="465"/>
    </location>
</feature>
<feature type="transmembrane region" description="Helical" evidence="8">
    <location>
        <begin position="114"/>
        <end position="131"/>
    </location>
</feature>
<feature type="domain" description="Major facilitator superfamily (MFS) profile" evidence="9">
    <location>
        <begin position="13"/>
        <end position="469"/>
    </location>
</feature>
<sequence length="510" mass="54056">MKVTRKPPGYVLASIVCSLGGFLFGIDTGIIGPVTVMDDFKGYVGNPSPTVHGLIVSSILIPAAISSFFAGRLADALGRSRSIAIGSAIFAAGAALEAASVHIAMFIFGRVVEGVGEGLYLGTLIVYICEISPPRDRGTLTTAPQLLTTLGLMTGFFTCYGTANIASSFSWRLPFLLLAGYGVLFSAAAFACLPPSPRWLTLRGRADEAEKAWENLDVAAADREKIMDQQVNTESVVVSETDTPMTNIGGAGQRPIAPSKTKKDNLLEVFATPDARSRLFLAVFLMGMQQLSGIDGVLYYAPLLFQQAGLDSNKATFLASGVSAIVIFAITIPATIYADQWGRRISTILGGLGMTATMFLMGSLYAGGAVYAGTGAGRWVVIVSIYVFAVIYCTSWAVSMKLYTAEIQPQKTRASATSIAHGSNWVSNFLVALFTPSLLAKSSYGAYFLFGGCTLLTALVCCVFMPETRGKSLDDIDAAFRKAGRGPPRLGVTGGLKKWVGMMKGMSVVR</sequence>
<dbReference type="Gene3D" id="1.20.1250.20">
    <property type="entry name" value="MFS general substrate transporter like domains"/>
    <property type="match status" value="1"/>
</dbReference>
<evidence type="ECO:0000259" key="9">
    <source>
        <dbReference type="PROSITE" id="PS50850"/>
    </source>
</evidence>
<protein>
    <submittedName>
        <fullName evidence="10">General substrate transporter</fullName>
    </submittedName>
</protein>
<comment type="subcellular location">
    <subcellularLocation>
        <location evidence="1">Membrane</location>
        <topology evidence="1">Multi-pass membrane protein</topology>
    </subcellularLocation>
</comment>